<dbReference type="PANTHER" id="PTHR33121:SF70">
    <property type="entry name" value="SIGNALING PROTEIN YKOW"/>
    <property type="match status" value="1"/>
</dbReference>
<dbReference type="Proteomes" id="UP000245380">
    <property type="component" value="Unassembled WGS sequence"/>
</dbReference>
<dbReference type="GO" id="GO:0071111">
    <property type="term" value="F:cyclic-guanylate-specific phosphodiesterase activity"/>
    <property type="evidence" value="ECO:0007669"/>
    <property type="project" value="InterPro"/>
</dbReference>
<dbReference type="RefSeq" id="WP_109430948.1">
    <property type="nucleotide sequence ID" value="NZ_MPDK01000015.1"/>
</dbReference>
<sequence>MFRRRKTLTPCEVKMKQVDLTLQSHLFSTYYQSIVTLMPGSDDQRQTFAIELLNRPEPHEAFASSEHFYSFVASHGRSQEVDVYTIRLGLQRLLAHRSELQEVADTARVFVNVHLSTLFSEPWTELLAHFPLDPHAVVLELSEREGLAAYTQEEVLQKIHALRQQGFQIAVDDVGIAYSGLYTLAMVHPEYVKIDRQLVSYIEKDAYRMYMMKALLAYWRQEGVAVIAEGIERKEEADFFAKEGAVYAQGYFFHRPARIE</sequence>
<dbReference type="AlphaFoldDB" id="A0A2U3D7Q8"/>
<accession>A0A2U3D7Q8</accession>
<feature type="domain" description="EAL" evidence="1">
    <location>
        <begin position="11"/>
        <end position="260"/>
    </location>
</feature>
<gene>
    <name evidence="2" type="ORF">BM613_09435</name>
</gene>
<comment type="caution">
    <text evidence="2">The sequence shown here is derived from an EMBL/GenBank/DDBJ whole genome shotgun (WGS) entry which is preliminary data.</text>
</comment>
<organism evidence="2 3">
    <name type="scientific">Sulfoacidibacillus thermotolerans</name>
    <name type="common">Acidibacillus sulfuroxidans</name>
    <dbReference type="NCBI Taxonomy" id="1765684"/>
    <lineage>
        <taxon>Bacteria</taxon>
        <taxon>Bacillati</taxon>
        <taxon>Bacillota</taxon>
        <taxon>Bacilli</taxon>
        <taxon>Bacillales</taxon>
        <taxon>Alicyclobacillaceae</taxon>
        <taxon>Sulfoacidibacillus</taxon>
    </lineage>
</organism>
<dbReference type="InterPro" id="IPR035919">
    <property type="entry name" value="EAL_sf"/>
</dbReference>
<reference evidence="2 3" key="1">
    <citation type="submission" date="2016-11" db="EMBL/GenBank/DDBJ databases">
        <title>Comparative genomics of Acidibacillus ferroxidans species.</title>
        <authorList>
            <person name="Oliveira G."/>
            <person name="Nunes G."/>
            <person name="Oliveira R."/>
            <person name="Araujo F."/>
            <person name="Salim A."/>
            <person name="Scholte L."/>
            <person name="Morais D."/>
            <person name="Nancucheo I."/>
            <person name="Johnson D.B."/>
            <person name="Grail B."/>
            <person name="Bittencourt J."/>
            <person name="Valadares R."/>
        </authorList>
    </citation>
    <scope>NUCLEOTIDE SEQUENCE [LARGE SCALE GENOMIC DNA]</scope>
    <source>
        <strain evidence="2 3">Y002</strain>
    </source>
</reference>
<evidence type="ECO:0000259" key="1">
    <source>
        <dbReference type="PROSITE" id="PS50883"/>
    </source>
</evidence>
<dbReference type="Gene3D" id="3.20.20.450">
    <property type="entry name" value="EAL domain"/>
    <property type="match status" value="1"/>
</dbReference>
<proteinExistence type="predicted"/>
<dbReference type="EMBL" id="MPDK01000015">
    <property type="protein sequence ID" value="PWI57308.1"/>
    <property type="molecule type" value="Genomic_DNA"/>
</dbReference>
<dbReference type="PROSITE" id="PS50883">
    <property type="entry name" value="EAL"/>
    <property type="match status" value="1"/>
</dbReference>
<dbReference type="InterPro" id="IPR050706">
    <property type="entry name" value="Cyclic-di-GMP_PDE-like"/>
</dbReference>
<dbReference type="OrthoDB" id="581425at2"/>
<protein>
    <recommendedName>
        <fullName evidence="1">EAL domain-containing protein</fullName>
    </recommendedName>
</protein>
<dbReference type="PANTHER" id="PTHR33121">
    <property type="entry name" value="CYCLIC DI-GMP PHOSPHODIESTERASE PDEF"/>
    <property type="match status" value="1"/>
</dbReference>
<evidence type="ECO:0000313" key="2">
    <source>
        <dbReference type="EMBL" id="PWI57308.1"/>
    </source>
</evidence>
<keyword evidence="3" id="KW-1185">Reference proteome</keyword>
<dbReference type="SMART" id="SM00052">
    <property type="entry name" value="EAL"/>
    <property type="match status" value="1"/>
</dbReference>
<dbReference type="Pfam" id="PF00563">
    <property type="entry name" value="EAL"/>
    <property type="match status" value="1"/>
</dbReference>
<name>A0A2U3D7Q8_SULT2</name>
<dbReference type="InterPro" id="IPR001633">
    <property type="entry name" value="EAL_dom"/>
</dbReference>
<evidence type="ECO:0000313" key="3">
    <source>
        <dbReference type="Proteomes" id="UP000245380"/>
    </source>
</evidence>
<dbReference type="CDD" id="cd01948">
    <property type="entry name" value="EAL"/>
    <property type="match status" value="1"/>
</dbReference>
<dbReference type="SUPFAM" id="SSF141868">
    <property type="entry name" value="EAL domain-like"/>
    <property type="match status" value="1"/>
</dbReference>